<dbReference type="OrthoDB" id="191139at2759"/>
<organism evidence="3 4">
    <name type="scientific">Periconia digitata</name>
    <dbReference type="NCBI Taxonomy" id="1303443"/>
    <lineage>
        <taxon>Eukaryota</taxon>
        <taxon>Fungi</taxon>
        <taxon>Dikarya</taxon>
        <taxon>Ascomycota</taxon>
        <taxon>Pezizomycotina</taxon>
        <taxon>Dothideomycetes</taxon>
        <taxon>Pleosporomycetidae</taxon>
        <taxon>Pleosporales</taxon>
        <taxon>Massarineae</taxon>
        <taxon>Periconiaceae</taxon>
        <taxon>Periconia</taxon>
    </lineage>
</organism>
<comment type="caution">
    <text evidence="3">The sequence shown here is derived from an EMBL/GenBank/DDBJ whole genome shotgun (WGS) entry which is preliminary data.</text>
</comment>
<dbReference type="PANTHER" id="PTHR24320:SF154">
    <property type="entry name" value="OXIDOREDUCTASE, SHORT-CHAIN DEHYDROGENASE_REDUCTASE FAMILY (AFU_ORTHOLOGUE AFUA_2G04560)"/>
    <property type="match status" value="1"/>
</dbReference>
<evidence type="ECO:0000313" key="3">
    <source>
        <dbReference type="EMBL" id="CAI6300896.1"/>
    </source>
</evidence>
<keyword evidence="2" id="KW-0560">Oxidoreductase</keyword>
<dbReference type="Pfam" id="PF00106">
    <property type="entry name" value="adh_short"/>
    <property type="match status" value="1"/>
</dbReference>
<dbReference type="AlphaFoldDB" id="A0A9W4U6N5"/>
<accession>A0A9W4U6N5</accession>
<gene>
    <name evidence="3" type="ORF">PDIGIT_LOCUS2832</name>
</gene>
<evidence type="ECO:0000313" key="4">
    <source>
        <dbReference type="Proteomes" id="UP001152607"/>
    </source>
</evidence>
<dbReference type="PANTHER" id="PTHR24320">
    <property type="entry name" value="RETINOL DEHYDROGENASE"/>
    <property type="match status" value="1"/>
</dbReference>
<evidence type="ECO:0000256" key="1">
    <source>
        <dbReference type="ARBA" id="ARBA00006484"/>
    </source>
</evidence>
<dbReference type="Gene3D" id="3.40.50.720">
    <property type="entry name" value="NAD(P)-binding Rossmann-like Domain"/>
    <property type="match status" value="1"/>
</dbReference>
<name>A0A9W4U6N5_9PLEO</name>
<dbReference type="SUPFAM" id="SSF51735">
    <property type="entry name" value="NAD(P)-binding Rossmann-fold domains"/>
    <property type="match status" value="1"/>
</dbReference>
<dbReference type="InterPro" id="IPR036291">
    <property type="entry name" value="NAD(P)-bd_dom_sf"/>
</dbReference>
<proteinExistence type="inferred from homology"/>
<dbReference type="Proteomes" id="UP001152607">
    <property type="component" value="Unassembled WGS sequence"/>
</dbReference>
<dbReference type="EMBL" id="CAOQHR010000002">
    <property type="protein sequence ID" value="CAI6300896.1"/>
    <property type="molecule type" value="Genomic_DNA"/>
</dbReference>
<sequence length="318" mass="34674">MPSQLKGKVDFNPVKDIPSLEGKVIFITGGSAGIGAETARQLAAHNPSQIYISGRNASAANTLIKEIQTEHPSVPITFVQIDMLSLASVKSGLAESFTSTRLDILVNCAGVMCTTAALSKDGYENQFAVNHLAHAQLTSVLLPTLLRTAALPDADVRVITLSSLGYGLHPSEGICFDELNAGSTMTRFIFGRWMRYGQSKLGNVLFAFELARRHPSITSVGVHPGVVQTGMNSGQPWLNRKFVEFTNWLQGIQFLEPEQGAWSGVWCAAAAKKEELRNGGFYVPVGYDGTEEMIRRGRDAELAAKLWDWTEGVLEKFR</sequence>
<comment type="similarity">
    <text evidence="1">Belongs to the short-chain dehydrogenases/reductases (SDR) family.</text>
</comment>
<dbReference type="GO" id="GO:0016491">
    <property type="term" value="F:oxidoreductase activity"/>
    <property type="evidence" value="ECO:0007669"/>
    <property type="project" value="UniProtKB-KW"/>
</dbReference>
<evidence type="ECO:0008006" key="5">
    <source>
        <dbReference type="Google" id="ProtNLM"/>
    </source>
</evidence>
<evidence type="ECO:0000256" key="2">
    <source>
        <dbReference type="ARBA" id="ARBA00023002"/>
    </source>
</evidence>
<reference evidence="3" key="1">
    <citation type="submission" date="2023-01" db="EMBL/GenBank/DDBJ databases">
        <authorList>
            <person name="Van Ghelder C."/>
            <person name="Rancurel C."/>
        </authorList>
    </citation>
    <scope>NUCLEOTIDE SEQUENCE</scope>
    <source>
        <strain evidence="3">CNCM I-4278</strain>
    </source>
</reference>
<dbReference type="InterPro" id="IPR002347">
    <property type="entry name" value="SDR_fam"/>
</dbReference>
<protein>
    <recommendedName>
        <fullName evidence="5">Oxidoreductase</fullName>
    </recommendedName>
</protein>
<keyword evidence="4" id="KW-1185">Reference proteome</keyword>
<dbReference type="PRINTS" id="PR00081">
    <property type="entry name" value="GDHRDH"/>
</dbReference>